<name>X1J0M9_9ZZZZ</name>
<dbReference type="EMBL" id="BARU01036068">
    <property type="protein sequence ID" value="GAH87502.1"/>
    <property type="molecule type" value="Genomic_DNA"/>
</dbReference>
<organism evidence="1">
    <name type="scientific">marine sediment metagenome</name>
    <dbReference type="NCBI Taxonomy" id="412755"/>
    <lineage>
        <taxon>unclassified sequences</taxon>
        <taxon>metagenomes</taxon>
        <taxon>ecological metagenomes</taxon>
    </lineage>
</organism>
<dbReference type="AlphaFoldDB" id="X1J0M9"/>
<proteinExistence type="predicted"/>
<reference evidence="1" key="1">
    <citation type="journal article" date="2014" name="Front. Microbiol.">
        <title>High frequency of phylogenetically diverse reductive dehalogenase-homologous genes in deep subseafloor sedimentary metagenomes.</title>
        <authorList>
            <person name="Kawai M."/>
            <person name="Futagami T."/>
            <person name="Toyoda A."/>
            <person name="Takaki Y."/>
            <person name="Nishi S."/>
            <person name="Hori S."/>
            <person name="Arai W."/>
            <person name="Tsubouchi T."/>
            <person name="Morono Y."/>
            <person name="Uchiyama I."/>
            <person name="Ito T."/>
            <person name="Fujiyama A."/>
            <person name="Inagaki F."/>
            <person name="Takami H."/>
        </authorList>
    </citation>
    <scope>NUCLEOTIDE SEQUENCE</scope>
    <source>
        <strain evidence="1">Expedition CK06-06</strain>
    </source>
</reference>
<accession>X1J0M9</accession>
<evidence type="ECO:0000313" key="1">
    <source>
        <dbReference type="EMBL" id="GAH87502.1"/>
    </source>
</evidence>
<comment type="caution">
    <text evidence="1">The sequence shown here is derived from an EMBL/GenBank/DDBJ whole genome shotgun (WGS) entry which is preliminary data.</text>
</comment>
<sequence length="82" mass="9359">MTPVDFLKCILSNLTILVGTKSVKGISIKDMVKSFTPAWLRNKLKSKVLEIKKPVLDFNTLAFRSYLICKMNKLLNEDIKKS</sequence>
<protein>
    <submittedName>
        <fullName evidence="1">Uncharacterized protein</fullName>
    </submittedName>
</protein>
<gene>
    <name evidence="1" type="ORF">S03H2_56398</name>
</gene>